<dbReference type="GO" id="GO:0001664">
    <property type="term" value="F:G protein-coupled receptor binding"/>
    <property type="evidence" value="ECO:0007669"/>
    <property type="project" value="TreeGrafter"/>
</dbReference>
<dbReference type="Gene3D" id="2.60.40.640">
    <property type="match status" value="1"/>
</dbReference>
<reference evidence="4" key="2">
    <citation type="journal article" date="2007" name="Science">
        <title>Genome sequence of Aedes aegypti, a major arbovirus vector.</title>
        <authorList>
            <person name="Nene V."/>
            <person name="Wortman J.R."/>
            <person name="Lawson D."/>
            <person name="Haas B."/>
            <person name="Kodira C."/>
            <person name="Tu Z.J."/>
            <person name="Loftus B."/>
            <person name="Xi Z."/>
            <person name="Megy K."/>
            <person name="Grabherr M."/>
            <person name="Ren Q."/>
            <person name="Zdobnov E.M."/>
            <person name="Lobo N.F."/>
            <person name="Campbell K.S."/>
            <person name="Brown S.E."/>
            <person name="Bonaldo M.F."/>
            <person name="Zhu J."/>
            <person name="Sinkins S.P."/>
            <person name="Hogenkamp D.G."/>
            <person name="Amedeo P."/>
            <person name="Arensburger P."/>
            <person name="Atkinson P.W."/>
            <person name="Bidwell S."/>
            <person name="Biedler J."/>
            <person name="Birney E."/>
            <person name="Bruggner R.V."/>
            <person name="Costas J."/>
            <person name="Coy M.R."/>
            <person name="Crabtree J."/>
            <person name="Crawford M."/>
            <person name="Debruyn B."/>
            <person name="Decaprio D."/>
            <person name="Eiglmeier K."/>
            <person name="Eisenstadt E."/>
            <person name="El-Dorry H."/>
            <person name="Gelbart W.M."/>
            <person name="Gomes S.L."/>
            <person name="Hammond M."/>
            <person name="Hannick L.I."/>
            <person name="Hogan J.R."/>
            <person name="Holmes M.H."/>
            <person name="Jaffe D."/>
            <person name="Johnston J.S."/>
            <person name="Kennedy R.C."/>
            <person name="Koo H."/>
            <person name="Kravitz S."/>
            <person name="Kriventseva E.V."/>
            <person name="Kulp D."/>
            <person name="Labutti K."/>
            <person name="Lee E."/>
            <person name="Li S."/>
            <person name="Lovin D.D."/>
            <person name="Mao C."/>
            <person name="Mauceli E."/>
            <person name="Menck C.F."/>
            <person name="Miller J.R."/>
            <person name="Montgomery P."/>
            <person name="Mori A."/>
            <person name="Nascimento A.L."/>
            <person name="Naveira H.F."/>
            <person name="Nusbaum C."/>
            <person name="O'leary S."/>
            <person name="Orvis J."/>
            <person name="Pertea M."/>
            <person name="Quesneville H."/>
            <person name="Reidenbach K.R."/>
            <person name="Rogers Y.H."/>
            <person name="Roth C.W."/>
            <person name="Schneider J.R."/>
            <person name="Schatz M."/>
            <person name="Shumway M."/>
            <person name="Stanke M."/>
            <person name="Stinson E.O."/>
            <person name="Tubio J.M."/>
            <person name="Vanzee J.P."/>
            <person name="Verjovski-Almeida S."/>
            <person name="Werner D."/>
            <person name="White O."/>
            <person name="Wyder S."/>
            <person name="Zeng Q."/>
            <person name="Zhao Q."/>
            <person name="Zhao Y."/>
            <person name="Hill C.A."/>
            <person name="Raikhel A.S."/>
            <person name="Soares M.B."/>
            <person name="Knudson D.L."/>
            <person name="Lee N.H."/>
            <person name="Galagan J."/>
            <person name="Salzberg S.L."/>
            <person name="Paulsen I.T."/>
            <person name="Dimopoulos G."/>
            <person name="Collins F.H."/>
            <person name="Birren B."/>
            <person name="Fraser-Liggett C.M."/>
            <person name="Severson D.W."/>
        </authorList>
    </citation>
    <scope>NUCLEOTIDE SEQUENCE [LARGE SCALE GENOMIC DNA]</scope>
    <source>
        <strain evidence="4">Liverpool</strain>
    </source>
</reference>
<evidence type="ECO:0000256" key="1">
    <source>
        <dbReference type="ARBA" id="ARBA00005298"/>
    </source>
</evidence>
<reference evidence="4" key="1">
    <citation type="submission" date="2005-10" db="EMBL/GenBank/DDBJ databases">
        <authorList>
            <person name="Loftus B.J."/>
            <person name="Nene V.M."/>
            <person name="Hannick L.I."/>
            <person name="Bidwell S."/>
            <person name="Haas B."/>
            <person name="Amedeo P."/>
            <person name="Orvis J."/>
            <person name="Wortman J.R."/>
            <person name="White O.R."/>
            <person name="Salzberg S."/>
            <person name="Shumway M."/>
            <person name="Koo H."/>
            <person name="Zhao Y."/>
            <person name="Holmes M."/>
            <person name="Miller J."/>
            <person name="Schatz M."/>
            <person name="Pop M."/>
            <person name="Pai G."/>
            <person name="Utterback T."/>
            <person name="Rogers Y.-H."/>
            <person name="Kravitz S."/>
            <person name="Fraser C.M."/>
        </authorList>
    </citation>
    <scope>NUCLEOTIDE SEQUENCE</scope>
    <source>
        <strain evidence="4">Liverpool</strain>
    </source>
</reference>
<organism evidence="4 5">
    <name type="scientific">Aedes aegypti</name>
    <name type="common">Yellowfever mosquito</name>
    <name type="synonym">Culex aegypti</name>
    <dbReference type="NCBI Taxonomy" id="7159"/>
    <lineage>
        <taxon>Eukaryota</taxon>
        <taxon>Metazoa</taxon>
        <taxon>Ecdysozoa</taxon>
        <taxon>Arthropoda</taxon>
        <taxon>Hexapoda</taxon>
        <taxon>Insecta</taxon>
        <taxon>Pterygota</taxon>
        <taxon>Neoptera</taxon>
        <taxon>Endopterygota</taxon>
        <taxon>Diptera</taxon>
        <taxon>Nematocera</taxon>
        <taxon>Culicoidea</taxon>
        <taxon>Culicidae</taxon>
        <taxon>Culicinae</taxon>
        <taxon>Aedini</taxon>
        <taxon>Aedes</taxon>
        <taxon>Stegomyia</taxon>
    </lineage>
</organism>
<dbReference type="GO" id="GO:0002031">
    <property type="term" value="P:G protein-coupled receptor internalization"/>
    <property type="evidence" value="ECO:0007669"/>
    <property type="project" value="TreeGrafter"/>
</dbReference>
<dbReference type="AlphaFoldDB" id="Q16NA9"/>
<dbReference type="OMA" id="TSAATSX"/>
<reference evidence="4" key="3">
    <citation type="submission" date="2012-09" db="EMBL/GenBank/DDBJ databases">
        <authorList>
            <consortium name="VectorBase"/>
        </authorList>
    </citation>
    <scope>NUCLEOTIDE SEQUENCE</scope>
    <source>
        <strain evidence="4">Liverpool</strain>
    </source>
</reference>
<dbReference type="SUPFAM" id="SSF81296">
    <property type="entry name" value="E set domains"/>
    <property type="match status" value="1"/>
</dbReference>
<evidence type="ECO:0000256" key="2">
    <source>
        <dbReference type="SAM" id="MobiDB-lite"/>
    </source>
</evidence>
<sequence length="270" mass="29331">ICSSIICNRVTGPQVSVDKPFLWADGRVNLKASLNKAAYVHGENVTVTLDIKNDSRKIVRKIRLVAVQHVDVCMFSNGKFKNVVAEVDVSKHIGPGDTLHASYSLLPVRGTTKNWIAVEGALFSSSFSDPTASAYNSKLATSAPRGILSTLSASEEKNVFAIYVSYYVKVKLILSSMGGEVSLKLPFVLGNVEISDPSANPTTLSGLKKLREMSRKSSSVTSNGGSSLDIVPRSPITREFSCRESDDDPDDTDRINRIAEHNNQNKRMPG</sequence>
<evidence type="ECO:0000259" key="3">
    <source>
        <dbReference type="SMART" id="SM01017"/>
    </source>
</evidence>
<accession>Q16NA9</accession>
<dbReference type="InterPro" id="IPR000698">
    <property type="entry name" value="Arrestin"/>
</dbReference>
<feature type="compositionally biased region" description="Polar residues" evidence="2">
    <location>
        <begin position="261"/>
        <end position="270"/>
    </location>
</feature>
<gene>
    <name evidence="4" type="ORF">AaeL_AAEL012033</name>
</gene>
<dbReference type="STRING" id="7159.Q16NA9"/>
<name>Q16NA9_AEDAE</name>
<dbReference type="FunFam" id="2.60.40.640:FF:000031">
    <property type="entry name" value="Uncharacterized protein, isoform A"/>
    <property type="match status" value="1"/>
</dbReference>
<feature type="non-terminal residue" evidence="4">
    <location>
        <position position="1"/>
    </location>
</feature>
<feature type="region of interest" description="Disordered" evidence="2">
    <location>
        <begin position="215"/>
        <end position="270"/>
    </location>
</feature>
<dbReference type="PANTHER" id="PTHR11792">
    <property type="entry name" value="ARRESTIN"/>
    <property type="match status" value="1"/>
</dbReference>
<feature type="domain" description="Arrestin C-terminal-like" evidence="3">
    <location>
        <begin position="24"/>
        <end position="194"/>
    </location>
</feature>
<comment type="similarity">
    <text evidence="1">Belongs to the arrestin family.</text>
</comment>
<feature type="compositionally biased region" description="Low complexity" evidence="2">
    <location>
        <begin position="216"/>
        <end position="227"/>
    </location>
</feature>
<dbReference type="VEuPathDB" id="VectorBase:AAEL019587"/>
<dbReference type="GO" id="GO:0005737">
    <property type="term" value="C:cytoplasm"/>
    <property type="evidence" value="ECO:0007669"/>
    <property type="project" value="TreeGrafter"/>
</dbReference>
<dbReference type="GO" id="GO:0007165">
    <property type="term" value="P:signal transduction"/>
    <property type="evidence" value="ECO:0007669"/>
    <property type="project" value="InterPro"/>
</dbReference>
<dbReference type="Pfam" id="PF02752">
    <property type="entry name" value="Arrestin_C"/>
    <property type="match status" value="1"/>
</dbReference>
<dbReference type="eggNOG" id="KOG3865">
    <property type="taxonomic scope" value="Eukaryota"/>
</dbReference>
<dbReference type="InterPro" id="IPR014756">
    <property type="entry name" value="Ig_E-set"/>
</dbReference>
<evidence type="ECO:0000313" key="4">
    <source>
        <dbReference type="EMBL" id="EAT35838.1"/>
    </source>
</evidence>
<evidence type="ECO:0000313" key="5">
    <source>
        <dbReference type="Proteomes" id="UP000682892"/>
    </source>
</evidence>
<dbReference type="EMBL" id="CH477831">
    <property type="protein sequence ID" value="EAT35838.1"/>
    <property type="molecule type" value="Genomic_DNA"/>
</dbReference>
<dbReference type="Proteomes" id="UP000682892">
    <property type="component" value="Unassembled WGS sequence"/>
</dbReference>
<dbReference type="PaxDb" id="7159-AAEL012033-PA"/>
<dbReference type="SMART" id="SM01017">
    <property type="entry name" value="Arrestin_C"/>
    <property type="match status" value="1"/>
</dbReference>
<protein>
    <submittedName>
        <fullName evidence="4">AAEL012033-PA</fullName>
    </submittedName>
</protein>
<feature type="non-terminal residue" evidence="4">
    <location>
        <position position="270"/>
    </location>
</feature>
<dbReference type="InterPro" id="IPR011022">
    <property type="entry name" value="Arrestin_C-like"/>
</dbReference>
<proteinExistence type="inferred from homology"/>
<dbReference type="PANTHER" id="PTHR11792:SF18">
    <property type="entry name" value="FI20035P1"/>
    <property type="match status" value="1"/>
</dbReference>
<dbReference type="HOGENOM" id="CLU_1032727_0_0_1"/>
<dbReference type="InterPro" id="IPR014752">
    <property type="entry name" value="Arrestin-like_C"/>
</dbReference>
<dbReference type="PhylomeDB" id="Q16NA9"/>